<dbReference type="InterPro" id="IPR036291">
    <property type="entry name" value="NAD(P)-bd_dom_sf"/>
</dbReference>
<dbReference type="PANTHER" id="PTHR24321">
    <property type="entry name" value="DEHYDROGENASES, SHORT CHAIN"/>
    <property type="match status" value="1"/>
</dbReference>
<evidence type="ECO:0000313" key="5">
    <source>
        <dbReference type="Proteomes" id="UP000300142"/>
    </source>
</evidence>
<keyword evidence="2" id="KW-0560">Oxidoreductase</keyword>
<comment type="similarity">
    <text evidence="1">Belongs to the short-chain dehydrogenases/reductases (SDR) family.</text>
</comment>
<sequence length="653" mass="71653">MKNLWNDQEAAQYQGELELRVYTSRLLGKNPALVLHGGGNTSVKIKEKNLVGEIEEILYVKGSGWDLATIEKEGFAPVRMSHLLKLAKLPALFDPQMVNELKTQMTIATAPSPSVETILHAILPYKYVDHTHADAIVTITNTPNGCQRIKEIYGDKVVIIPYIMPGFDLARICGEKFPLEAGENTIGMVLMNHGIFSFGNTAQESYERMISLVSEAEEYLQKNQAYSPAPSGVIAEKSLAPTLAKLRHRLSTKAGFPVILSSHRESKYIAFARREDIAVISQQGPATPDHVIRTKRLPLIGQDIEAYSQAYQDYFKTYSSPEHTILDTIPRVILDPELGLCTIGKDIKAANIVADIYDHTIDIIETATNLDQYQALSAKDIFQVEYWDLEQAKLKKSGKEPPFTGEIALVTGAASGIGKACVESLLKRGAAVVGLDINSQIETLYKRPNFLGITCDVTDENAITQALETAIGKFGGLDILILNAGIFPRGCHIKDLSTQEWRKVMDINLDANLILMRESHSYLKLAPKGGRVVIIGSKNVYAPGVGAAAYSASKAALNQLTRVAALEWSQDKIRINSVHPNAVFDTGIWTEEVLNSRAAAYGLTVEEYKTNNLLQVEITSHDVAELAAEMCGSLFMKTTAANIPIDGGNERVI</sequence>
<evidence type="ECO:0000259" key="3">
    <source>
        <dbReference type="SMART" id="SM01007"/>
    </source>
</evidence>
<dbReference type="InterPro" id="IPR002347">
    <property type="entry name" value="SDR_fam"/>
</dbReference>
<dbReference type="Pfam" id="PF00596">
    <property type="entry name" value="Aldolase_II"/>
    <property type="match status" value="1"/>
</dbReference>
<gene>
    <name evidence="4" type="ORF">SR1949_19650</name>
</gene>
<dbReference type="InterPro" id="IPR036409">
    <property type="entry name" value="Aldolase_II/adducin_N_sf"/>
</dbReference>
<evidence type="ECO:0000256" key="2">
    <source>
        <dbReference type="ARBA" id="ARBA00023002"/>
    </source>
</evidence>
<dbReference type="InterPro" id="IPR020904">
    <property type="entry name" value="Sc_DH/Rdtase_CS"/>
</dbReference>
<dbReference type="Gene3D" id="3.40.225.10">
    <property type="entry name" value="Class II aldolase/adducin N-terminal domain"/>
    <property type="match status" value="1"/>
</dbReference>
<reference evidence="5" key="1">
    <citation type="submission" date="2019-02" db="EMBL/GenBank/DDBJ databases">
        <title>Draft genome sequence of Sphaerospermopsis reniformis NIES-1949.</title>
        <authorList>
            <person name="Yamaguchi H."/>
            <person name="Suzuki S."/>
            <person name="Kawachi M."/>
        </authorList>
    </citation>
    <scope>NUCLEOTIDE SEQUENCE [LARGE SCALE GENOMIC DNA]</scope>
    <source>
        <strain evidence="5">NIES-1949</strain>
    </source>
</reference>
<comment type="caution">
    <text evidence="4">The sequence shown here is derived from an EMBL/GenBank/DDBJ whole genome shotgun (WGS) entry which is preliminary data.</text>
</comment>
<dbReference type="Gene3D" id="3.40.50.720">
    <property type="entry name" value="NAD(P)-binding Rossmann-like Domain"/>
    <property type="match status" value="1"/>
</dbReference>
<dbReference type="AlphaFoldDB" id="A0A479ZVZ7"/>
<dbReference type="PANTHER" id="PTHR24321:SF14">
    <property type="entry name" value="SHORT-CHAIN TYPE DEHYDROGENASE_REDUCTASE BLR2146-RELATED"/>
    <property type="match status" value="1"/>
</dbReference>
<dbReference type="RefSeq" id="WP_137667250.1">
    <property type="nucleotide sequence ID" value="NZ_BJCE01000052.1"/>
</dbReference>
<dbReference type="InterPro" id="IPR001303">
    <property type="entry name" value="Aldolase_II/adducin_N"/>
</dbReference>
<organism evidence="4 5">
    <name type="scientific">Sphaerospermopsis reniformis</name>
    <dbReference type="NCBI Taxonomy" id="531300"/>
    <lineage>
        <taxon>Bacteria</taxon>
        <taxon>Bacillati</taxon>
        <taxon>Cyanobacteriota</taxon>
        <taxon>Cyanophyceae</taxon>
        <taxon>Nostocales</taxon>
        <taxon>Aphanizomenonaceae</taxon>
        <taxon>Sphaerospermopsis</taxon>
    </lineage>
</organism>
<name>A0A479ZVZ7_9CYAN</name>
<dbReference type="SUPFAM" id="SSF53639">
    <property type="entry name" value="AraD/HMP-PK domain-like"/>
    <property type="match status" value="1"/>
</dbReference>
<dbReference type="PROSITE" id="PS00061">
    <property type="entry name" value="ADH_SHORT"/>
    <property type="match status" value="1"/>
</dbReference>
<accession>A0A479ZVZ7</accession>
<dbReference type="SMART" id="SM01007">
    <property type="entry name" value="Aldolase_II"/>
    <property type="match status" value="1"/>
</dbReference>
<dbReference type="NCBIfam" id="NF006196">
    <property type="entry name" value="PRK08324.2-4"/>
    <property type="match status" value="1"/>
</dbReference>
<dbReference type="Pfam" id="PF00106">
    <property type="entry name" value="adh_short"/>
    <property type="match status" value="1"/>
</dbReference>
<dbReference type="EMBL" id="BJCE01000052">
    <property type="protein sequence ID" value="GCL36859.1"/>
    <property type="molecule type" value="Genomic_DNA"/>
</dbReference>
<dbReference type="SUPFAM" id="SSF51735">
    <property type="entry name" value="NAD(P)-binding Rossmann-fold domains"/>
    <property type="match status" value="1"/>
</dbReference>
<evidence type="ECO:0000313" key="4">
    <source>
        <dbReference type="EMBL" id="GCL36859.1"/>
    </source>
</evidence>
<feature type="domain" description="Class II aldolase/adducin N-terminal" evidence="3">
    <location>
        <begin position="19"/>
        <end position="220"/>
    </location>
</feature>
<protein>
    <submittedName>
        <fullName evidence="4">Short-chain alcohol dehydrogenase family protein</fullName>
    </submittedName>
</protein>
<dbReference type="PRINTS" id="PR00081">
    <property type="entry name" value="GDHRDH"/>
</dbReference>
<evidence type="ECO:0000256" key="1">
    <source>
        <dbReference type="ARBA" id="ARBA00006484"/>
    </source>
</evidence>
<dbReference type="FunFam" id="3.40.50.720:FF:000084">
    <property type="entry name" value="Short-chain dehydrogenase reductase"/>
    <property type="match status" value="1"/>
</dbReference>
<dbReference type="PRINTS" id="PR00080">
    <property type="entry name" value="SDRFAMILY"/>
</dbReference>
<keyword evidence="5" id="KW-1185">Reference proteome</keyword>
<proteinExistence type="inferred from homology"/>
<dbReference type="GO" id="GO:0016491">
    <property type="term" value="F:oxidoreductase activity"/>
    <property type="evidence" value="ECO:0007669"/>
    <property type="project" value="UniProtKB-KW"/>
</dbReference>
<dbReference type="Proteomes" id="UP000300142">
    <property type="component" value="Unassembled WGS sequence"/>
</dbReference>